<dbReference type="RefSeq" id="XP_019618268.1">
    <property type="nucleotide sequence ID" value="XM_019762709.1"/>
</dbReference>
<evidence type="ECO:0000313" key="8">
    <source>
        <dbReference type="RefSeq" id="XP_019618268.1"/>
    </source>
</evidence>
<evidence type="ECO:0000256" key="2">
    <source>
        <dbReference type="ARBA" id="ARBA00022617"/>
    </source>
</evidence>
<keyword evidence="5" id="KW-0813">Transport</keyword>
<feature type="domain" description="Globin" evidence="6">
    <location>
        <begin position="46"/>
        <end position="194"/>
    </location>
</feature>
<dbReference type="PROSITE" id="PS01033">
    <property type="entry name" value="GLOBIN"/>
    <property type="match status" value="1"/>
</dbReference>
<keyword evidence="4" id="KW-0408">Iron</keyword>
<evidence type="ECO:0000313" key="7">
    <source>
        <dbReference type="Proteomes" id="UP000515135"/>
    </source>
</evidence>
<dbReference type="InterPro" id="IPR012292">
    <property type="entry name" value="Globin/Proto"/>
</dbReference>
<organism evidence="7 8">
    <name type="scientific">Branchiostoma belcheri</name>
    <name type="common">Amphioxus</name>
    <dbReference type="NCBI Taxonomy" id="7741"/>
    <lineage>
        <taxon>Eukaryota</taxon>
        <taxon>Metazoa</taxon>
        <taxon>Chordata</taxon>
        <taxon>Cephalochordata</taxon>
        <taxon>Leptocardii</taxon>
        <taxon>Amphioxiformes</taxon>
        <taxon>Branchiostomatidae</taxon>
        <taxon>Branchiostoma</taxon>
    </lineage>
</organism>
<dbReference type="Pfam" id="PF00042">
    <property type="entry name" value="Globin"/>
    <property type="match status" value="1"/>
</dbReference>
<keyword evidence="5" id="KW-0561">Oxygen transport</keyword>
<dbReference type="KEGG" id="bbel:109465438"/>
<dbReference type="GeneID" id="109465438"/>
<dbReference type="GO" id="GO:0019825">
    <property type="term" value="F:oxygen binding"/>
    <property type="evidence" value="ECO:0007669"/>
    <property type="project" value="InterPro"/>
</dbReference>
<name>A0A6P4Y1C7_BRABE</name>
<dbReference type="InterPro" id="IPR000971">
    <property type="entry name" value="Globin"/>
</dbReference>
<evidence type="ECO:0000259" key="6">
    <source>
        <dbReference type="PROSITE" id="PS01033"/>
    </source>
</evidence>
<gene>
    <name evidence="8" type="primary">LOC109465438</name>
</gene>
<dbReference type="InterPro" id="IPR009050">
    <property type="entry name" value="Globin-like_sf"/>
</dbReference>
<keyword evidence="3" id="KW-0479">Metal-binding</keyword>
<dbReference type="AlphaFoldDB" id="A0A6P4Y1C7"/>
<dbReference type="PANTHER" id="PTHR46458:SF5">
    <property type="entry name" value="GLOBIN FAMILY PROFILE DOMAIN-CONTAINING PROTEIN"/>
    <property type="match status" value="1"/>
</dbReference>
<evidence type="ECO:0000256" key="3">
    <source>
        <dbReference type="ARBA" id="ARBA00022723"/>
    </source>
</evidence>
<dbReference type="SUPFAM" id="SSF46458">
    <property type="entry name" value="Globin-like"/>
    <property type="match status" value="1"/>
</dbReference>
<dbReference type="Gene3D" id="1.10.490.10">
    <property type="entry name" value="Globins"/>
    <property type="match status" value="1"/>
</dbReference>
<dbReference type="PANTHER" id="PTHR46458">
    <property type="entry name" value="BLR2807 PROTEIN"/>
    <property type="match status" value="1"/>
</dbReference>
<evidence type="ECO:0000256" key="4">
    <source>
        <dbReference type="ARBA" id="ARBA00023004"/>
    </source>
</evidence>
<reference evidence="8" key="1">
    <citation type="submission" date="2025-08" db="UniProtKB">
        <authorList>
            <consortium name="RefSeq"/>
        </authorList>
    </citation>
    <scope>IDENTIFICATION</scope>
    <source>
        <tissue evidence="8">Gonad</tissue>
    </source>
</reference>
<evidence type="ECO:0000256" key="5">
    <source>
        <dbReference type="RuleBase" id="RU000356"/>
    </source>
</evidence>
<proteinExistence type="inferred from homology"/>
<dbReference type="GO" id="GO:0020037">
    <property type="term" value="F:heme binding"/>
    <property type="evidence" value="ECO:0007669"/>
    <property type="project" value="InterPro"/>
</dbReference>
<comment type="similarity">
    <text evidence="1 5">Belongs to the globin family.</text>
</comment>
<protein>
    <submittedName>
        <fullName evidence="8">Uncharacterized protein LOC109465438</fullName>
    </submittedName>
</protein>
<evidence type="ECO:0000256" key="1">
    <source>
        <dbReference type="ARBA" id="ARBA00008705"/>
    </source>
</evidence>
<keyword evidence="7" id="KW-1185">Reference proteome</keyword>
<dbReference type="OrthoDB" id="9989052at2759"/>
<keyword evidence="2 5" id="KW-0349">Heme</keyword>
<dbReference type="GO" id="GO:0005344">
    <property type="term" value="F:oxygen carrier activity"/>
    <property type="evidence" value="ECO:0007669"/>
    <property type="project" value="UniProtKB-KW"/>
</dbReference>
<dbReference type="InterPro" id="IPR050532">
    <property type="entry name" value="Globin-like_OT"/>
</dbReference>
<sequence>MHYVSIEFNTRLNLKVAGFIIFLLRKRKDRSEFYRSPGAREDWRLPLDAWQKFYLQKSWKTVARKGDQAASTMFLRMLQDNPGLRRKWPRLKLLTDEEIPTNPYVKFLGDRIFDSLDYIIDNLGDLDHVICELTKLGRQHSDMNVMTPEDVWAIETAFLTTVQECLEDRFTIKYEEIYHGFIVFVIETMVIGFDPHWDFPKT</sequence>
<dbReference type="Proteomes" id="UP000515135">
    <property type="component" value="Unplaced"/>
</dbReference>
<accession>A0A6P4Y1C7</accession>
<dbReference type="GO" id="GO:0046872">
    <property type="term" value="F:metal ion binding"/>
    <property type="evidence" value="ECO:0007669"/>
    <property type="project" value="UniProtKB-KW"/>
</dbReference>